<evidence type="ECO:0000256" key="1">
    <source>
        <dbReference type="SAM" id="SignalP"/>
    </source>
</evidence>
<protein>
    <submittedName>
        <fullName evidence="2">Uncharacterized protein</fullName>
    </submittedName>
</protein>
<proteinExistence type="predicted"/>
<keyword evidence="1" id="KW-0732">Signal</keyword>
<keyword evidence="3" id="KW-1185">Reference proteome</keyword>
<dbReference type="RefSeq" id="XP_046004602.1">
    <property type="nucleotide sequence ID" value="XM_046157597.1"/>
</dbReference>
<dbReference type="EMBL" id="JAGTJQ010000015">
    <property type="protein sequence ID" value="KAH7012226.1"/>
    <property type="molecule type" value="Genomic_DNA"/>
</dbReference>
<comment type="caution">
    <text evidence="2">The sequence shown here is derived from an EMBL/GenBank/DDBJ whole genome shotgun (WGS) entry which is preliminary data.</text>
</comment>
<dbReference type="Proteomes" id="UP000756346">
    <property type="component" value="Unassembled WGS sequence"/>
</dbReference>
<dbReference type="AlphaFoldDB" id="A0A9P9BHS8"/>
<feature type="signal peptide" evidence="1">
    <location>
        <begin position="1"/>
        <end position="20"/>
    </location>
</feature>
<organism evidence="2 3">
    <name type="scientific">Microdochium trichocladiopsis</name>
    <dbReference type="NCBI Taxonomy" id="1682393"/>
    <lineage>
        <taxon>Eukaryota</taxon>
        <taxon>Fungi</taxon>
        <taxon>Dikarya</taxon>
        <taxon>Ascomycota</taxon>
        <taxon>Pezizomycotina</taxon>
        <taxon>Sordariomycetes</taxon>
        <taxon>Xylariomycetidae</taxon>
        <taxon>Xylariales</taxon>
        <taxon>Microdochiaceae</taxon>
        <taxon>Microdochium</taxon>
    </lineage>
</organism>
<accession>A0A9P9BHS8</accession>
<feature type="chain" id="PRO_5040457896" evidence="1">
    <location>
        <begin position="21"/>
        <end position="171"/>
    </location>
</feature>
<gene>
    <name evidence="2" type="ORF">B0I36DRAFT_356306</name>
</gene>
<evidence type="ECO:0000313" key="2">
    <source>
        <dbReference type="EMBL" id="KAH7012226.1"/>
    </source>
</evidence>
<reference evidence="2" key="1">
    <citation type="journal article" date="2021" name="Nat. Commun.">
        <title>Genetic determinants of endophytism in the Arabidopsis root mycobiome.</title>
        <authorList>
            <person name="Mesny F."/>
            <person name="Miyauchi S."/>
            <person name="Thiergart T."/>
            <person name="Pickel B."/>
            <person name="Atanasova L."/>
            <person name="Karlsson M."/>
            <person name="Huettel B."/>
            <person name="Barry K.W."/>
            <person name="Haridas S."/>
            <person name="Chen C."/>
            <person name="Bauer D."/>
            <person name="Andreopoulos W."/>
            <person name="Pangilinan J."/>
            <person name="LaButti K."/>
            <person name="Riley R."/>
            <person name="Lipzen A."/>
            <person name="Clum A."/>
            <person name="Drula E."/>
            <person name="Henrissat B."/>
            <person name="Kohler A."/>
            <person name="Grigoriev I.V."/>
            <person name="Martin F.M."/>
            <person name="Hacquard S."/>
        </authorList>
    </citation>
    <scope>NUCLEOTIDE SEQUENCE</scope>
    <source>
        <strain evidence="2">MPI-CAGE-CH-0230</strain>
    </source>
</reference>
<evidence type="ECO:0000313" key="3">
    <source>
        <dbReference type="Proteomes" id="UP000756346"/>
    </source>
</evidence>
<dbReference type="GeneID" id="70187143"/>
<sequence>MRLSSPLILVLPLHLLGSGALPVGSGLEFLSRADGAELPALRAVSPVFADKYLPVIKRDGEDVPQLEGRPVVKRGETMPQLEGRPVIKRGETTPQLEGRPVVKRGEATPQLEGRPVVKRGETMPQLEGRPVVKRGETMPQLGGRSMNKRNPEPSIQHVHQIIPPGEIAGDY</sequence>
<name>A0A9P9BHS8_9PEZI</name>